<proteinExistence type="predicted"/>
<evidence type="ECO:0000313" key="2">
    <source>
        <dbReference type="Proteomes" id="UP000242219"/>
    </source>
</evidence>
<name>A0A1V6LZW0_9BACT</name>
<gene>
    <name evidence="1" type="ORF">BIY37_07295</name>
</gene>
<dbReference type="EMBL" id="MJUW02000080">
    <property type="protein sequence ID" value="OQD45655.1"/>
    <property type="molecule type" value="Genomic_DNA"/>
</dbReference>
<comment type="caution">
    <text evidence="1">The sequence shown here is derived from an EMBL/GenBank/DDBJ whole genome shotgun (WGS) entry which is preliminary data.</text>
</comment>
<evidence type="ECO:0000313" key="1">
    <source>
        <dbReference type="EMBL" id="OQD45655.1"/>
    </source>
</evidence>
<accession>A0A1V6LZW0</accession>
<sequence>MTANRFIGNRVYTMKDTQQTVSAQKSHRADFRWVLRRWVTGYVIDEVLKYQATLSKPKFNGKFKKNLKKT</sequence>
<organism evidence="1 2">
    <name type="scientific">Candidatus Brocadia sapporoensis</name>
    <dbReference type="NCBI Taxonomy" id="392547"/>
    <lineage>
        <taxon>Bacteria</taxon>
        <taxon>Pseudomonadati</taxon>
        <taxon>Planctomycetota</taxon>
        <taxon>Candidatus Brocadiia</taxon>
        <taxon>Candidatus Brocadiales</taxon>
        <taxon>Candidatus Brocadiaceae</taxon>
        <taxon>Candidatus Brocadia</taxon>
    </lineage>
</organism>
<reference evidence="1 2" key="1">
    <citation type="journal article" date="2016" name="Genome Announc.">
        <title>Draft Genome Sequence of the Anaerobic Ammonium-Oxidizing Bacterium 'Candidatus Brocadia sp. 40'.</title>
        <authorList>
            <person name="Ali M."/>
            <person name="Haroon M.F."/>
            <person name="Narita Y."/>
            <person name="Zhang L."/>
            <person name="Rangel Shaw D."/>
            <person name="Okabe S."/>
            <person name="Saikaly P.E."/>
        </authorList>
    </citation>
    <scope>NUCLEOTIDE SEQUENCE [LARGE SCALE GENOMIC DNA]</scope>
    <source>
        <strain evidence="1 2">40</strain>
    </source>
</reference>
<dbReference type="AlphaFoldDB" id="A0A1V6LZW0"/>
<keyword evidence="2" id="KW-1185">Reference proteome</keyword>
<protein>
    <submittedName>
        <fullName evidence="1">Uncharacterized protein</fullName>
    </submittedName>
</protein>
<dbReference type="Proteomes" id="UP000242219">
    <property type="component" value="Unassembled WGS sequence"/>
</dbReference>